<gene>
    <name evidence="1" type="ORF">HMP0721_2348</name>
</gene>
<reference evidence="1 2" key="1">
    <citation type="submission" date="2010-12" db="EMBL/GenBank/DDBJ databases">
        <authorList>
            <person name="Muzny D."/>
            <person name="Qin X."/>
            <person name="Deng J."/>
            <person name="Jiang H."/>
            <person name="Liu Y."/>
            <person name="Qu J."/>
            <person name="Song X.-Z."/>
            <person name="Zhang L."/>
            <person name="Thornton R."/>
            <person name="Coyle M."/>
            <person name="Francisco L."/>
            <person name="Jackson L."/>
            <person name="Javaid M."/>
            <person name="Korchina V."/>
            <person name="Kovar C."/>
            <person name="Mata R."/>
            <person name="Mathew T."/>
            <person name="Ngo R."/>
            <person name="Nguyen L."/>
            <person name="Nguyen N."/>
            <person name="Okwuonu G."/>
            <person name="Ongeri F."/>
            <person name="Pham C."/>
            <person name="Simmons D."/>
            <person name="Wilczek-Boney K."/>
            <person name="Hale W."/>
            <person name="Jakkamsetti A."/>
            <person name="Pham P."/>
            <person name="Ruth R."/>
            <person name="San Lucas F."/>
            <person name="Warren J."/>
            <person name="Zhang J."/>
            <person name="Zhao Z."/>
            <person name="Zhou C."/>
            <person name="Zhu D."/>
            <person name="Lee S."/>
            <person name="Bess C."/>
            <person name="Blankenburg K."/>
            <person name="Forbes L."/>
            <person name="Fu Q."/>
            <person name="Gubbala S."/>
            <person name="Hirani K."/>
            <person name="Jayaseelan J.C."/>
            <person name="Lara F."/>
            <person name="Munidasa M."/>
            <person name="Palculict T."/>
            <person name="Patil S."/>
            <person name="Pu L.-L."/>
            <person name="Saada N."/>
            <person name="Tang L."/>
            <person name="Weissenberger G."/>
            <person name="Zhu Y."/>
            <person name="Hemphill L."/>
            <person name="Shang Y."/>
            <person name="Youmans B."/>
            <person name="Ayvaz T."/>
            <person name="Ross M."/>
            <person name="Santibanez J."/>
            <person name="Aqrawi P."/>
            <person name="Gross S."/>
            <person name="Joshi V."/>
            <person name="Fowler G."/>
            <person name="Nazareth L."/>
            <person name="Reid J."/>
            <person name="Worley K."/>
            <person name="Petrosino J."/>
            <person name="Highlander S."/>
            <person name="Gibbs R."/>
        </authorList>
    </citation>
    <scope>NUCLEOTIDE SEQUENCE [LARGE SCALE GENOMIC DNA]</scope>
    <source>
        <strain evidence="1 2">ATCC 23263</strain>
    </source>
</reference>
<accession>E6MK13</accession>
<dbReference type="Proteomes" id="UP000004754">
    <property type="component" value="Unassembled WGS sequence"/>
</dbReference>
<evidence type="ECO:0000313" key="2">
    <source>
        <dbReference type="Proteomes" id="UP000004754"/>
    </source>
</evidence>
<proteinExistence type="predicted"/>
<dbReference type="AlphaFoldDB" id="E6MK13"/>
<keyword evidence="2" id="KW-1185">Reference proteome</keyword>
<comment type="caution">
    <text evidence="1">The sequence shown here is derived from an EMBL/GenBank/DDBJ whole genome shotgun (WGS) entry which is preliminary data.</text>
</comment>
<name>E6MK13_9FIRM</name>
<sequence length="42" mass="4706">MRHEEVKQEFENLVIYDTSLAKGSAAAACPGRLRTLLFTILL</sequence>
<protein>
    <submittedName>
        <fullName evidence="1">Uncharacterized protein</fullName>
    </submittedName>
</protein>
<dbReference type="HOGENOM" id="CLU_3256484_0_0_9"/>
<evidence type="ECO:0000313" key="1">
    <source>
        <dbReference type="EMBL" id="EFV00532.1"/>
    </source>
</evidence>
<organism evidence="1 2">
    <name type="scientific">Pseudoramibacter alactolyticus ATCC 23263</name>
    <dbReference type="NCBI Taxonomy" id="887929"/>
    <lineage>
        <taxon>Bacteria</taxon>
        <taxon>Bacillati</taxon>
        <taxon>Bacillota</taxon>
        <taxon>Clostridia</taxon>
        <taxon>Eubacteriales</taxon>
        <taxon>Eubacteriaceae</taxon>
        <taxon>Pseudoramibacter</taxon>
    </lineage>
</organism>
<dbReference type="EMBL" id="AEQN01000033">
    <property type="protein sequence ID" value="EFV00532.1"/>
    <property type="molecule type" value="Genomic_DNA"/>
</dbReference>